<comment type="similarity">
    <text evidence="1">Belongs to the FAH family.</text>
</comment>
<dbReference type="InterPro" id="IPR011234">
    <property type="entry name" value="Fumarylacetoacetase-like_C"/>
</dbReference>
<dbReference type="EMBL" id="BAAABY010000023">
    <property type="protein sequence ID" value="GAA0462532.1"/>
    <property type="molecule type" value="Genomic_DNA"/>
</dbReference>
<dbReference type="InterPro" id="IPR051121">
    <property type="entry name" value="FAH"/>
</dbReference>
<keyword evidence="4" id="KW-0378">Hydrolase</keyword>
<sequence length="371" mass="39502">MITRCGARLAAPQRKVISVESPSASPHAHASATASLSAPAAASSVPPFTGPFALGTLSAPAPSVGTAFPALVTPDERVLDLRTALDRPDLTVRGVLEAWTKVLPELHRLAGDGSLARRPLADFRVHAPIEPRQVFQSGANYRQHVIDLHVAHRDPDDGRSVAEARAEAAALMDRRAAEDLPYVFLGLPSAITGPYDDVVLPAWAEKPDWELELAAVIGRPAHRVPVAEALEYVAGYTIANDLTDRATVFRRDMPQIGTDWLRSKNAPGFTPLGPWIVPAASIGTPDDLRVTLKLNGAVKQDESTADMLFDVARVVAYASQSARLLPGDLVLTGSPAGNGMHWGRLLRAGDVMDATITGLGAQRTRCVAEEA</sequence>
<keyword evidence="2" id="KW-0479">Metal-binding</keyword>
<organism evidence="4 5">
    <name type="scientific">Streptomyces olivaceiscleroticus</name>
    <dbReference type="NCBI Taxonomy" id="68245"/>
    <lineage>
        <taxon>Bacteria</taxon>
        <taxon>Bacillati</taxon>
        <taxon>Actinomycetota</taxon>
        <taxon>Actinomycetes</taxon>
        <taxon>Kitasatosporales</taxon>
        <taxon>Streptomycetaceae</taxon>
        <taxon>Streptomyces</taxon>
    </lineage>
</organism>
<reference evidence="4 5" key="1">
    <citation type="journal article" date="2019" name="Int. J. Syst. Evol. Microbiol.">
        <title>The Global Catalogue of Microorganisms (GCM) 10K type strain sequencing project: providing services to taxonomists for standard genome sequencing and annotation.</title>
        <authorList>
            <consortium name="The Broad Institute Genomics Platform"/>
            <consortium name="The Broad Institute Genome Sequencing Center for Infectious Disease"/>
            <person name="Wu L."/>
            <person name="Ma J."/>
        </authorList>
    </citation>
    <scope>NUCLEOTIDE SEQUENCE [LARGE SCALE GENOMIC DNA]</scope>
    <source>
        <strain evidence="4 5">JCM 4805</strain>
    </source>
</reference>
<evidence type="ECO:0000313" key="4">
    <source>
        <dbReference type="EMBL" id="GAA0462532.1"/>
    </source>
</evidence>
<dbReference type="Gene3D" id="3.90.850.10">
    <property type="entry name" value="Fumarylacetoacetase-like, C-terminal domain"/>
    <property type="match status" value="1"/>
</dbReference>
<gene>
    <name evidence="4" type="ORF">GCM10010361_27970</name>
</gene>
<feature type="domain" description="Fumarylacetoacetase-like C-terminal" evidence="3">
    <location>
        <begin position="134"/>
        <end position="365"/>
    </location>
</feature>
<accession>A0ABN0ZXW4</accession>
<evidence type="ECO:0000313" key="5">
    <source>
        <dbReference type="Proteomes" id="UP001500909"/>
    </source>
</evidence>
<evidence type="ECO:0000259" key="3">
    <source>
        <dbReference type="Pfam" id="PF01557"/>
    </source>
</evidence>
<dbReference type="Pfam" id="PF01557">
    <property type="entry name" value="FAA_hydrolase"/>
    <property type="match status" value="1"/>
</dbReference>
<dbReference type="InterPro" id="IPR036663">
    <property type="entry name" value="Fumarylacetoacetase_C_sf"/>
</dbReference>
<dbReference type="SUPFAM" id="SSF56529">
    <property type="entry name" value="FAH"/>
    <property type="match status" value="1"/>
</dbReference>
<keyword evidence="5" id="KW-1185">Reference proteome</keyword>
<evidence type="ECO:0000256" key="2">
    <source>
        <dbReference type="ARBA" id="ARBA00022723"/>
    </source>
</evidence>
<proteinExistence type="inferred from homology"/>
<dbReference type="PANTHER" id="PTHR42796">
    <property type="entry name" value="FUMARYLACETOACETATE HYDROLASE DOMAIN-CONTAINING PROTEIN 2A-RELATED"/>
    <property type="match status" value="1"/>
</dbReference>
<comment type="caution">
    <text evidence="4">The sequence shown here is derived from an EMBL/GenBank/DDBJ whole genome shotgun (WGS) entry which is preliminary data.</text>
</comment>
<evidence type="ECO:0000256" key="1">
    <source>
        <dbReference type="ARBA" id="ARBA00010211"/>
    </source>
</evidence>
<dbReference type="Proteomes" id="UP001500909">
    <property type="component" value="Unassembled WGS sequence"/>
</dbReference>
<name>A0ABN0ZXW4_9ACTN</name>
<dbReference type="GO" id="GO:0016787">
    <property type="term" value="F:hydrolase activity"/>
    <property type="evidence" value="ECO:0007669"/>
    <property type="project" value="UniProtKB-KW"/>
</dbReference>
<protein>
    <submittedName>
        <fullName evidence="4">Fumarylacetoacetate hydrolase family protein</fullName>
    </submittedName>
</protein>
<dbReference type="PANTHER" id="PTHR42796:SF4">
    <property type="entry name" value="FUMARYLACETOACETATE HYDROLASE DOMAIN-CONTAINING PROTEIN 2A"/>
    <property type="match status" value="1"/>
</dbReference>